<feature type="compositionally biased region" description="Low complexity" evidence="1">
    <location>
        <begin position="41"/>
        <end position="52"/>
    </location>
</feature>
<dbReference type="STRING" id="112413.SAMN05421854_10455"/>
<name>A0A1I5MI78_9PSEU</name>
<evidence type="ECO:0000256" key="1">
    <source>
        <dbReference type="SAM" id="MobiDB-lite"/>
    </source>
</evidence>
<organism evidence="2 3">
    <name type="scientific">Amycolatopsis rubida</name>
    <dbReference type="NCBI Taxonomy" id="112413"/>
    <lineage>
        <taxon>Bacteria</taxon>
        <taxon>Bacillati</taxon>
        <taxon>Actinomycetota</taxon>
        <taxon>Actinomycetes</taxon>
        <taxon>Pseudonocardiales</taxon>
        <taxon>Pseudonocardiaceae</taxon>
        <taxon>Amycolatopsis</taxon>
    </lineage>
</organism>
<gene>
    <name evidence="2" type="ORF">SAMN05421854_10455</name>
</gene>
<evidence type="ECO:0000313" key="2">
    <source>
        <dbReference type="EMBL" id="SFP09219.1"/>
    </source>
</evidence>
<evidence type="ECO:0008006" key="4">
    <source>
        <dbReference type="Google" id="ProtNLM"/>
    </source>
</evidence>
<reference evidence="3" key="1">
    <citation type="submission" date="2016-10" db="EMBL/GenBank/DDBJ databases">
        <authorList>
            <person name="Varghese N."/>
            <person name="Submissions S."/>
        </authorList>
    </citation>
    <scope>NUCLEOTIDE SEQUENCE [LARGE SCALE GENOMIC DNA]</scope>
    <source>
        <strain evidence="3">DSM 44637</strain>
    </source>
</reference>
<sequence>MATPGKLTVSPDEAPSGDNASLPDAASSHVADDSATEPDASRPASDPAAFRPEVPATEAAASRPEVPATEAAASRPEVPASNPAASRPEVPAAEAAASHPEVPASNPAASRPEVPASNPATSRPEVPAAEAAAPSDPSPAAPSTASPNTAKSHRRWAWAAGIALTAAATFAAWSAWSWHDAATAPASTAGATRDEAVTSGRTLITTVTTFDPHHRDQALAHWQSATTGALQTSLPSNVPSDGSATAGRVLDAGLSDLDAEAGTAKLLASVEITVTKDGAAQPIRRTRLAAAMTRTASGWKLSSLEQLGVAGS</sequence>
<accession>A0A1I5MI78</accession>
<dbReference type="EMBL" id="FOWC01000004">
    <property type="protein sequence ID" value="SFP09219.1"/>
    <property type="molecule type" value="Genomic_DNA"/>
</dbReference>
<evidence type="ECO:0000313" key="3">
    <source>
        <dbReference type="Proteomes" id="UP000199137"/>
    </source>
</evidence>
<proteinExistence type="predicted"/>
<protein>
    <recommendedName>
        <fullName evidence="4">Mce-associated membrane protein</fullName>
    </recommendedName>
</protein>
<dbReference type="AlphaFoldDB" id="A0A1I5MI78"/>
<dbReference type="RefSeq" id="WP_244287195.1">
    <property type="nucleotide sequence ID" value="NZ_FOWC01000004.1"/>
</dbReference>
<feature type="region of interest" description="Disordered" evidence="1">
    <location>
        <begin position="1"/>
        <end position="152"/>
    </location>
</feature>
<dbReference type="Proteomes" id="UP000199137">
    <property type="component" value="Unassembled WGS sequence"/>
</dbReference>